<protein>
    <recommendedName>
        <fullName evidence="1">Putative carbohydrate metabolism domain-containing protein</fullName>
    </recommendedName>
</protein>
<dbReference type="AlphaFoldDB" id="H1HP46"/>
<dbReference type="InterPro" id="IPR025112">
    <property type="entry name" value="PCMD"/>
</dbReference>
<comment type="caution">
    <text evidence="2">The sequence shown here is derived from an EMBL/GenBank/DDBJ whole genome shotgun (WGS) entry which is preliminary data.</text>
</comment>
<proteinExistence type="predicted"/>
<dbReference type="HOGENOM" id="CLU_058034_0_0_10"/>
<evidence type="ECO:0000313" key="2">
    <source>
        <dbReference type="EMBL" id="EHO68686.1"/>
    </source>
</evidence>
<dbReference type="STRING" id="999422.HMPREF9944_01940"/>
<dbReference type="InterPro" id="IPR038653">
    <property type="entry name" value="Put_CMD_sf"/>
</dbReference>
<gene>
    <name evidence="2" type="ORF">HMPREF9944_01940</name>
</gene>
<feature type="domain" description="Putative carbohydrate metabolism" evidence="1">
    <location>
        <begin position="134"/>
        <end position="375"/>
    </location>
</feature>
<accession>H1HP46</accession>
<dbReference type="Gene3D" id="2.60.120.890">
    <property type="entry name" value="BT2081, beta-jelly-roll domain"/>
    <property type="match status" value="1"/>
</dbReference>
<dbReference type="Proteomes" id="UP000003167">
    <property type="component" value="Unassembled WGS sequence"/>
</dbReference>
<dbReference type="PROSITE" id="PS51257">
    <property type="entry name" value="PROKAR_LIPOPROTEIN"/>
    <property type="match status" value="1"/>
</dbReference>
<organism evidence="2 3">
    <name type="scientific">Segatella maculosa OT 289</name>
    <dbReference type="NCBI Taxonomy" id="999422"/>
    <lineage>
        <taxon>Bacteria</taxon>
        <taxon>Pseudomonadati</taxon>
        <taxon>Bacteroidota</taxon>
        <taxon>Bacteroidia</taxon>
        <taxon>Bacteroidales</taxon>
        <taxon>Prevotellaceae</taxon>
        <taxon>Segatella</taxon>
    </lineage>
</organism>
<dbReference type="PATRIC" id="fig|999422.3.peg.2041"/>
<dbReference type="Gene3D" id="2.60.40.2340">
    <property type="match status" value="1"/>
</dbReference>
<keyword evidence="3" id="KW-1185">Reference proteome</keyword>
<sequence length="381" mass="41705">MIFRMASVALLCAAFTSCIKEEAPNAECDIEQAFVSIEKPGDVFYNANDTLVNIPSTTVDIVFRTKRKPKQTVFAPKFRLTEGATITPANGSAHDFGRGPVVYTVTSEDGNSSRVYRVSFQGSAKMVGDVVKFDFENVAKDNLTGLADFYKWQEKGPNGMEDVWGTGNAGFSLSAWDQPIDADPTIPINGMEGKGVQMTTRSTGALGKMVKKPIAAGNLFYGAFDLQNALADALKATRFGHPFNRKPIRFTGYYTYNPAEHVTDQELHTVDIKDSAAVYAVFYRNHDAKGNAVVLDGTNIKTSPLIIATADMGYVKPQKAWTAFEVSFKYVSNIDLDVLEHNGYSLAIVFSSSKRGDQFIGAIGSTLCVDKVRIICEKEEK</sequence>
<name>H1HP46_9BACT</name>
<evidence type="ECO:0000313" key="3">
    <source>
        <dbReference type="Proteomes" id="UP000003167"/>
    </source>
</evidence>
<dbReference type="EMBL" id="AGEK01000032">
    <property type="protein sequence ID" value="EHO68686.1"/>
    <property type="molecule type" value="Genomic_DNA"/>
</dbReference>
<dbReference type="Pfam" id="PF13201">
    <property type="entry name" value="PCMD"/>
    <property type="match status" value="1"/>
</dbReference>
<evidence type="ECO:0000259" key="1">
    <source>
        <dbReference type="Pfam" id="PF13201"/>
    </source>
</evidence>
<reference evidence="2 3" key="1">
    <citation type="submission" date="2011-12" db="EMBL/GenBank/DDBJ databases">
        <title>The Genome Sequence of Prevotella maculosa OT 289.</title>
        <authorList>
            <consortium name="The Broad Institute Genome Sequencing Platform"/>
            <person name="Earl A."/>
            <person name="Ward D."/>
            <person name="Feldgarden M."/>
            <person name="Gevers D."/>
            <person name="Izard J."/>
            <person name="Blanton J.M."/>
            <person name="Mathney J."/>
            <person name="Tanner A.C."/>
            <person name="Dewhirst F.E."/>
            <person name="Young S.K."/>
            <person name="Zeng Q."/>
            <person name="Gargeya S."/>
            <person name="Fitzgerald M."/>
            <person name="Haas B."/>
            <person name="Abouelleil A."/>
            <person name="Alvarado L."/>
            <person name="Arachchi H.M."/>
            <person name="Berlin A."/>
            <person name="Chapman S.B."/>
            <person name="Gearin G."/>
            <person name="Goldberg J."/>
            <person name="Griggs A."/>
            <person name="Gujja S."/>
            <person name="Hansen M."/>
            <person name="Heiman D."/>
            <person name="Howarth C."/>
            <person name="Larimer J."/>
            <person name="Lui A."/>
            <person name="MacDonald P.J.P."/>
            <person name="McCowen C."/>
            <person name="Montmayeur A."/>
            <person name="Murphy C."/>
            <person name="Neiman D."/>
            <person name="Pearson M."/>
            <person name="Priest M."/>
            <person name="Roberts A."/>
            <person name="Saif S."/>
            <person name="Shea T."/>
            <person name="Sisk P."/>
            <person name="Stolte C."/>
            <person name="Sykes S."/>
            <person name="Wortman J."/>
            <person name="Nusbaum C."/>
            <person name="Birren B."/>
        </authorList>
    </citation>
    <scope>NUCLEOTIDE SEQUENCE [LARGE SCALE GENOMIC DNA]</scope>
    <source>
        <strain evidence="2 3">OT 289</strain>
    </source>
</reference>